<keyword evidence="4" id="KW-0378">Hydrolase</keyword>
<dbReference type="GO" id="GO:0080120">
    <property type="term" value="P:CAAX-box protein maturation"/>
    <property type="evidence" value="ECO:0007669"/>
    <property type="project" value="UniProtKB-ARBA"/>
</dbReference>
<dbReference type="InterPro" id="IPR003675">
    <property type="entry name" value="Rce1/LyrA-like_dom"/>
</dbReference>
<keyword evidence="2" id="KW-0812">Transmembrane</keyword>
<dbReference type="GO" id="GO:0008237">
    <property type="term" value="F:metallopeptidase activity"/>
    <property type="evidence" value="ECO:0007669"/>
    <property type="project" value="UniProtKB-KW"/>
</dbReference>
<dbReference type="KEGG" id="mik:FOE78_03635"/>
<feature type="transmembrane region" description="Helical" evidence="2">
    <location>
        <begin position="99"/>
        <end position="127"/>
    </location>
</feature>
<accession>A0A516PVA6</accession>
<keyword evidence="4" id="KW-0482">Metalloprotease</keyword>
<feature type="region of interest" description="Disordered" evidence="1">
    <location>
        <begin position="1"/>
        <end position="54"/>
    </location>
</feature>
<dbReference type="OrthoDB" id="2680086at2"/>
<name>A0A516PVA6_9ACTN</name>
<protein>
    <submittedName>
        <fullName evidence="4">CPBP family intramembrane metalloprotease</fullName>
    </submittedName>
</protein>
<gene>
    <name evidence="4" type="ORF">FOE78_03635</name>
</gene>
<feature type="transmembrane region" description="Helical" evidence="2">
    <location>
        <begin position="259"/>
        <end position="277"/>
    </location>
</feature>
<feature type="transmembrane region" description="Helical" evidence="2">
    <location>
        <begin position="188"/>
        <end position="209"/>
    </location>
</feature>
<dbReference type="GO" id="GO:0004175">
    <property type="term" value="F:endopeptidase activity"/>
    <property type="evidence" value="ECO:0007669"/>
    <property type="project" value="UniProtKB-ARBA"/>
</dbReference>
<feature type="transmembrane region" description="Helical" evidence="2">
    <location>
        <begin position="313"/>
        <end position="331"/>
    </location>
</feature>
<feature type="transmembrane region" description="Helical" evidence="2">
    <location>
        <begin position="221"/>
        <end position="238"/>
    </location>
</feature>
<feature type="transmembrane region" description="Helical" evidence="2">
    <location>
        <begin position="147"/>
        <end position="168"/>
    </location>
</feature>
<reference evidence="4 5" key="1">
    <citation type="submission" date="2019-07" db="EMBL/GenBank/DDBJ databases">
        <title>Microlunatus dokdonensis sp. nov. isolated from the rhizospheric soil of the wild plant Elymus tsukushiensis.</title>
        <authorList>
            <person name="Ghim S.-Y."/>
            <person name="Hwang Y.-J."/>
            <person name="Son J.-S."/>
            <person name="Shin J.-H."/>
        </authorList>
    </citation>
    <scope>NUCLEOTIDE SEQUENCE [LARGE SCALE GENOMIC DNA]</scope>
    <source>
        <strain evidence="4 5">KUDC0627</strain>
    </source>
</reference>
<dbReference type="AlphaFoldDB" id="A0A516PVA6"/>
<dbReference type="RefSeq" id="WP_143985109.1">
    <property type="nucleotide sequence ID" value="NZ_CP041692.1"/>
</dbReference>
<evidence type="ECO:0000256" key="2">
    <source>
        <dbReference type="SAM" id="Phobius"/>
    </source>
</evidence>
<dbReference type="EMBL" id="CP041692">
    <property type="protein sequence ID" value="QDP95127.1"/>
    <property type="molecule type" value="Genomic_DNA"/>
</dbReference>
<dbReference type="Pfam" id="PF02517">
    <property type="entry name" value="Rce1-like"/>
    <property type="match status" value="1"/>
</dbReference>
<evidence type="ECO:0000256" key="1">
    <source>
        <dbReference type="SAM" id="MobiDB-lite"/>
    </source>
</evidence>
<dbReference type="Proteomes" id="UP000319263">
    <property type="component" value="Chromosome"/>
</dbReference>
<sequence length="391" mass="42393">MSAPQQPPRGPAPYGQPGPGSQPGPNGQPGMPNPNPYGQPAPAPHQGWPNPYQPGPYAQPMPYGMYPPDPRWRPSPLPIESVEYQQLLRGPRYRGWRPVLALLLCLVFALGAQVVLGIILAVIVIAAGGDLNSLLDTLSSKSMGPLAFGYVIAGLISLIPSAMFANWIVHGIRPRFLSSVAGGFRWGWLLRCLMITVPLFVIYLGLQFLVGWDYGPRPQHWGVLLIMVVIAIPFQSAGEEYAFRGFILQNVGAWFRNPKVGLVVAMVPSIVLFALAHGSFDPWTFLDLAIFAASSCILVWRTGGLEASIALHATNNVAIMIATLLFGGWAAAFVSSDTHSSPLAPLVTLVVNGVAVVLILWMAKRRRLQRTYQPLPAQQPAPMIMQQPAGY</sequence>
<keyword evidence="2" id="KW-0472">Membrane</keyword>
<feature type="compositionally biased region" description="Pro residues" evidence="1">
    <location>
        <begin position="31"/>
        <end position="43"/>
    </location>
</feature>
<keyword evidence="5" id="KW-1185">Reference proteome</keyword>
<feature type="compositionally biased region" description="Pro residues" evidence="1">
    <location>
        <begin position="1"/>
        <end position="22"/>
    </location>
</feature>
<evidence type="ECO:0000313" key="4">
    <source>
        <dbReference type="EMBL" id="QDP95127.1"/>
    </source>
</evidence>
<evidence type="ECO:0000313" key="5">
    <source>
        <dbReference type="Proteomes" id="UP000319263"/>
    </source>
</evidence>
<feature type="domain" description="CAAX prenyl protease 2/Lysostaphin resistance protein A-like" evidence="3">
    <location>
        <begin position="224"/>
        <end position="317"/>
    </location>
</feature>
<proteinExistence type="predicted"/>
<evidence type="ECO:0000259" key="3">
    <source>
        <dbReference type="Pfam" id="PF02517"/>
    </source>
</evidence>
<feature type="transmembrane region" description="Helical" evidence="2">
    <location>
        <begin position="283"/>
        <end position="301"/>
    </location>
</feature>
<keyword evidence="2" id="KW-1133">Transmembrane helix</keyword>
<dbReference type="GO" id="GO:0006508">
    <property type="term" value="P:proteolysis"/>
    <property type="evidence" value="ECO:0007669"/>
    <property type="project" value="UniProtKB-KW"/>
</dbReference>
<organism evidence="4 5">
    <name type="scientific">Microlunatus elymi</name>
    <dbReference type="NCBI Taxonomy" id="2596828"/>
    <lineage>
        <taxon>Bacteria</taxon>
        <taxon>Bacillati</taxon>
        <taxon>Actinomycetota</taxon>
        <taxon>Actinomycetes</taxon>
        <taxon>Propionibacteriales</taxon>
        <taxon>Propionibacteriaceae</taxon>
        <taxon>Microlunatus</taxon>
    </lineage>
</organism>
<feature type="transmembrane region" description="Helical" evidence="2">
    <location>
        <begin position="343"/>
        <end position="363"/>
    </location>
</feature>
<keyword evidence="4" id="KW-0645">Protease</keyword>